<name>A0A197KAU0_9FUNG</name>
<evidence type="ECO:0000313" key="1">
    <source>
        <dbReference type="EMBL" id="OAQ34605.1"/>
    </source>
</evidence>
<dbReference type="EMBL" id="KV442017">
    <property type="protein sequence ID" value="OAQ34605.1"/>
    <property type="molecule type" value="Genomic_DNA"/>
</dbReference>
<dbReference type="SUPFAM" id="SSF81383">
    <property type="entry name" value="F-box domain"/>
    <property type="match status" value="1"/>
</dbReference>
<dbReference type="Proteomes" id="UP000078512">
    <property type="component" value="Unassembled WGS sequence"/>
</dbReference>
<sequence length="271" mass="31338">MWIFRGLASIQQQLFSSRPHSKARTKSRTNKSSPLDVPEILEHILNHVDDTTVCLSVVRVCRSWHILQQHRIVCEVLWRSNPTPKQPWTISEEQGHRATHLYCYFQQDGQLFSDETNWLINYLRAKAAKAKAWYDHAKDPVAECGSGRDGRLETSEHRSQESIFDAQPLCGLAFRIFYLTCHRSPPGRFKSREIQQVHRLRNNHFSSLRFQSLTLINVQLSQICLETLLSICPKMQSLKVVVRGKVDIATEYDVTHLCAHLKSLSKTLETF</sequence>
<accession>A0A197KAU0</accession>
<proteinExistence type="predicted"/>
<dbReference type="AlphaFoldDB" id="A0A197KAU0"/>
<evidence type="ECO:0000313" key="2">
    <source>
        <dbReference type="Proteomes" id="UP000078512"/>
    </source>
</evidence>
<gene>
    <name evidence="1" type="ORF">K457DRAFT_14439</name>
</gene>
<protein>
    <submittedName>
        <fullName evidence="1">Uncharacterized protein</fullName>
    </submittedName>
</protein>
<reference evidence="1 2" key="1">
    <citation type="submission" date="2016-05" db="EMBL/GenBank/DDBJ databases">
        <title>Genome sequencing reveals origins of a unique bacterial endosymbiosis in the earliest lineages of terrestrial Fungi.</title>
        <authorList>
            <consortium name="DOE Joint Genome Institute"/>
            <person name="Uehling J."/>
            <person name="Gryganskyi A."/>
            <person name="Hameed K."/>
            <person name="Tschaplinski T."/>
            <person name="Misztal P."/>
            <person name="Wu S."/>
            <person name="Desiro A."/>
            <person name="Vande Pol N."/>
            <person name="Du Z.-Y."/>
            <person name="Zienkiewicz A."/>
            <person name="Zienkiewicz K."/>
            <person name="Morin E."/>
            <person name="Tisserant E."/>
            <person name="Splivallo R."/>
            <person name="Hainaut M."/>
            <person name="Henrissat B."/>
            <person name="Ohm R."/>
            <person name="Kuo A."/>
            <person name="Yan J."/>
            <person name="Lipzen A."/>
            <person name="Nolan M."/>
            <person name="Labutti K."/>
            <person name="Barry K."/>
            <person name="Goldstein A."/>
            <person name="Labbe J."/>
            <person name="Schadt C."/>
            <person name="Tuskan G."/>
            <person name="Grigoriev I."/>
            <person name="Martin F."/>
            <person name="Vilgalys R."/>
            <person name="Bonito G."/>
        </authorList>
    </citation>
    <scope>NUCLEOTIDE SEQUENCE [LARGE SCALE GENOMIC DNA]</scope>
    <source>
        <strain evidence="1 2">AG-77</strain>
    </source>
</reference>
<dbReference type="InterPro" id="IPR036047">
    <property type="entry name" value="F-box-like_dom_sf"/>
</dbReference>
<dbReference type="CDD" id="cd09917">
    <property type="entry name" value="F-box_SF"/>
    <property type="match status" value="1"/>
</dbReference>
<dbReference type="OrthoDB" id="3800738at2759"/>
<organism evidence="1 2">
    <name type="scientific">Linnemannia elongata AG-77</name>
    <dbReference type="NCBI Taxonomy" id="1314771"/>
    <lineage>
        <taxon>Eukaryota</taxon>
        <taxon>Fungi</taxon>
        <taxon>Fungi incertae sedis</taxon>
        <taxon>Mucoromycota</taxon>
        <taxon>Mortierellomycotina</taxon>
        <taxon>Mortierellomycetes</taxon>
        <taxon>Mortierellales</taxon>
        <taxon>Mortierellaceae</taxon>
        <taxon>Linnemannia</taxon>
    </lineage>
</organism>
<keyword evidence="2" id="KW-1185">Reference proteome</keyword>